<dbReference type="InterPro" id="IPR008969">
    <property type="entry name" value="CarboxyPept-like_regulatory"/>
</dbReference>
<dbReference type="Proteomes" id="UP000004295">
    <property type="component" value="Unassembled WGS sequence"/>
</dbReference>
<feature type="signal peptide" evidence="1">
    <location>
        <begin position="1"/>
        <end position="21"/>
    </location>
</feature>
<name>C3JAB1_POREA</name>
<sequence>MKKISLLLLSLLLFSLKLTFAQERAIEGFVYIDQEEPAEMALVALHSDSITSHPTLVTYTDKRGYYHINLNPPFAKQYLLEVRYVGYNATTAEIEGENIQGTGRYDFHLETTAPAAQLQEVVVTAKQKMGIDRKSYHFNREQIKQAKSSLDLALTLPQIKAEARTGRIASATGEATPLILVNGHYATNEELRSIPPGKIIRIDYFDTAPERYNTRGSVLDVITKPLDNGHHAGVEASVAPFATDAVARLYYNYNSGAHQFKLFTNNFVRHTNLGKQEEQTSEYTTTERHLYESVGTTHTRLNSHMLKVSYAFSQPNKRHLELSFSSSLEKSSNPQSYDVLVQIGNEQQRRLGNITNGGLVFTPVVDIYYDRTLSSAGSRLFSNLVYTHNQTSTEYNLIESLAVTQKSSLEEHLEGKTSKNSLIAQVEYAHPLEGGWLYVGAHFMYSHALFHLNGISTGQTQDQQDQWRDRTYLSWEGRWGKFFYRVSPALSLHYVSAHKGLNKAQMRWSFNPRLLVGYQLPKNHRLRWEVETANQIPELGETTEAMRQVREGLFVRNNPKLENCYAGTTRLYHSWSHPYIELSNTLAYNYTDRDWVVSFERTEVNGKTAIIQQRSNALYSQYVTFKTNIGIKPLGSELLIIRLYAQPRYQHYQLTQTREVSLFSIPAGVSVTYQHNNWGIQGDLDLPHRRLYSYFISSTGWNSSLSGFWSKGPWNLRLAVENLFVPESDQTFNHPFLDLQEKTKVMLRDNRWKVSLSLTYYFSVGKSFRGERFLENEDSDRGAI</sequence>
<dbReference type="GeneID" id="93365890"/>
<accession>C3JAB1</accession>
<dbReference type="SUPFAM" id="SSF56935">
    <property type="entry name" value="Porins"/>
    <property type="match status" value="1"/>
</dbReference>
<proteinExistence type="predicted"/>
<keyword evidence="1" id="KW-0732">Signal</keyword>
<reference evidence="2 3" key="1">
    <citation type="submission" date="2009-04" db="EMBL/GenBank/DDBJ databases">
        <authorList>
            <person name="Sebastian Y."/>
            <person name="Madupu R."/>
            <person name="Durkin A.S."/>
            <person name="Torralba M."/>
            <person name="Methe B."/>
            <person name="Sutton G.G."/>
            <person name="Strausberg R.L."/>
            <person name="Nelson K.E."/>
        </authorList>
    </citation>
    <scope>NUCLEOTIDE SEQUENCE [LARGE SCALE GENOMIC DNA]</scope>
    <source>
        <strain evidence="3">ATCC 35406 / BCRC 14492 / JCM 8526 / NCTC 13058 / HG 370</strain>
    </source>
</reference>
<gene>
    <name evidence="2" type="ORF">POREN0001_1599</name>
</gene>
<comment type="caution">
    <text evidence="2">The sequence shown here is derived from an EMBL/GenBank/DDBJ whole genome shotgun (WGS) entry which is preliminary data.</text>
</comment>
<organism evidence="2 3">
    <name type="scientific">Porphyromonas endodontalis (strain ATCC 35406 / DSM 24491 / JCM 8526 / CCUG 16442 / BCRC 14492 / NCTC 13058 / HG 370)</name>
    <name type="common">Bacteroides endodontalis</name>
    <dbReference type="NCBI Taxonomy" id="553175"/>
    <lineage>
        <taxon>Bacteria</taxon>
        <taxon>Pseudomonadati</taxon>
        <taxon>Bacteroidota</taxon>
        <taxon>Bacteroidia</taxon>
        <taxon>Bacteroidales</taxon>
        <taxon>Porphyromonadaceae</taxon>
        <taxon>Porphyromonas</taxon>
    </lineage>
</organism>
<keyword evidence="3" id="KW-1185">Reference proteome</keyword>
<dbReference type="Gene3D" id="2.60.40.1120">
    <property type="entry name" value="Carboxypeptidase-like, regulatory domain"/>
    <property type="match status" value="1"/>
</dbReference>
<dbReference type="SUPFAM" id="SSF49464">
    <property type="entry name" value="Carboxypeptidase regulatory domain-like"/>
    <property type="match status" value="1"/>
</dbReference>
<dbReference type="STRING" id="553175.POREN0001_1599"/>
<feature type="chain" id="PRO_5002926277" description="Outer membrane protein beta-barrel domain-containing protein" evidence="1">
    <location>
        <begin position="22"/>
        <end position="784"/>
    </location>
</feature>
<evidence type="ECO:0000313" key="2">
    <source>
        <dbReference type="EMBL" id="EEN82891.1"/>
    </source>
</evidence>
<dbReference type="RefSeq" id="WP_004333397.1">
    <property type="nucleotide sequence ID" value="NZ_ACNN01000018.1"/>
</dbReference>
<protein>
    <recommendedName>
        <fullName evidence="4">Outer membrane protein beta-barrel domain-containing protein</fullName>
    </recommendedName>
</protein>
<dbReference type="EMBL" id="ACNN01000018">
    <property type="protein sequence ID" value="EEN82891.1"/>
    <property type="molecule type" value="Genomic_DNA"/>
</dbReference>
<dbReference type="eggNOG" id="COG4771">
    <property type="taxonomic scope" value="Bacteria"/>
</dbReference>
<evidence type="ECO:0008006" key="4">
    <source>
        <dbReference type="Google" id="ProtNLM"/>
    </source>
</evidence>
<evidence type="ECO:0000313" key="3">
    <source>
        <dbReference type="Proteomes" id="UP000004295"/>
    </source>
</evidence>
<dbReference type="AlphaFoldDB" id="C3JAB1"/>
<evidence type="ECO:0000256" key="1">
    <source>
        <dbReference type="SAM" id="SignalP"/>
    </source>
</evidence>